<evidence type="ECO:0000256" key="2">
    <source>
        <dbReference type="ARBA" id="ARBA00016725"/>
    </source>
</evidence>
<feature type="coiled-coil region" evidence="5">
    <location>
        <begin position="47"/>
        <end position="151"/>
    </location>
</feature>
<dbReference type="GO" id="GO:0005576">
    <property type="term" value="C:extracellular region"/>
    <property type="evidence" value="ECO:0007669"/>
    <property type="project" value="GOC"/>
</dbReference>
<evidence type="ECO:0000256" key="5">
    <source>
        <dbReference type="SAM" id="Coils"/>
    </source>
</evidence>
<feature type="coiled-coil region" evidence="5">
    <location>
        <begin position="243"/>
        <end position="401"/>
    </location>
</feature>
<dbReference type="GO" id="GO:0060287">
    <property type="term" value="P:epithelial cilium movement involved in determination of left/right asymmetry"/>
    <property type="evidence" value="ECO:0007669"/>
    <property type="project" value="TreeGrafter"/>
</dbReference>
<keyword evidence="3 5" id="KW-0175">Coiled coil</keyword>
<feature type="region of interest" description="Disordered" evidence="6">
    <location>
        <begin position="923"/>
        <end position="949"/>
    </location>
</feature>
<dbReference type="Ensembl" id="ENSOSIT00000005537.1">
    <property type="protein sequence ID" value="ENSOSIP00000005175.1"/>
    <property type="gene ID" value="ENSOSIG00000003555.1"/>
</dbReference>
<evidence type="ECO:0000313" key="7">
    <source>
        <dbReference type="Ensembl" id="ENSOSIP00000005175.1"/>
    </source>
</evidence>
<feature type="coiled-coil region" evidence="5">
    <location>
        <begin position="733"/>
        <end position="858"/>
    </location>
</feature>
<dbReference type="AlphaFoldDB" id="A0A8C7WY99"/>
<dbReference type="Pfam" id="PF24161">
    <property type="entry name" value="CCDC39"/>
    <property type="match status" value="1"/>
</dbReference>
<feature type="region of interest" description="Disordered" evidence="6">
    <location>
        <begin position="869"/>
        <end position="900"/>
    </location>
</feature>
<organism evidence="7 8">
    <name type="scientific">Oryzias sinensis</name>
    <name type="common">Chinese medaka</name>
    <dbReference type="NCBI Taxonomy" id="183150"/>
    <lineage>
        <taxon>Eukaryota</taxon>
        <taxon>Metazoa</taxon>
        <taxon>Chordata</taxon>
        <taxon>Craniata</taxon>
        <taxon>Vertebrata</taxon>
        <taxon>Euteleostomi</taxon>
        <taxon>Actinopterygii</taxon>
        <taxon>Neopterygii</taxon>
        <taxon>Teleostei</taxon>
        <taxon>Neoteleostei</taxon>
        <taxon>Acanthomorphata</taxon>
        <taxon>Ovalentaria</taxon>
        <taxon>Atherinomorphae</taxon>
        <taxon>Beloniformes</taxon>
        <taxon>Adrianichthyidae</taxon>
        <taxon>Oryziinae</taxon>
        <taxon>Oryzias</taxon>
    </lineage>
</organism>
<feature type="compositionally biased region" description="Low complexity" evidence="6">
    <location>
        <begin position="880"/>
        <end position="900"/>
    </location>
</feature>
<proteinExistence type="inferred from homology"/>
<dbReference type="GO" id="GO:0060285">
    <property type="term" value="P:cilium-dependent cell motility"/>
    <property type="evidence" value="ECO:0007669"/>
    <property type="project" value="TreeGrafter"/>
</dbReference>
<dbReference type="PANTHER" id="PTHR18962">
    <property type="entry name" value="COILED-COIL DOMAIN-CONTAINING PROTEIN 39"/>
    <property type="match status" value="1"/>
</dbReference>
<comment type="similarity">
    <text evidence="1">Belongs to the CCDC39 family.</text>
</comment>
<feature type="coiled-coil region" evidence="5">
    <location>
        <begin position="184"/>
        <end position="211"/>
    </location>
</feature>
<evidence type="ECO:0000256" key="6">
    <source>
        <dbReference type="SAM" id="MobiDB-lite"/>
    </source>
</evidence>
<accession>A0A8C7WY99</accession>
<dbReference type="GO" id="GO:0036159">
    <property type="term" value="P:inner dynein arm assembly"/>
    <property type="evidence" value="ECO:0007669"/>
    <property type="project" value="InterPro"/>
</dbReference>
<reference evidence="7" key="2">
    <citation type="submission" date="2025-09" db="UniProtKB">
        <authorList>
            <consortium name="Ensembl"/>
        </authorList>
    </citation>
    <scope>IDENTIFICATION</scope>
</reference>
<dbReference type="PANTHER" id="PTHR18962:SF0">
    <property type="entry name" value="COILED-COIL DOMAIN-CONTAINING PROTEIN 39"/>
    <property type="match status" value="1"/>
</dbReference>
<sequence length="949" mass="110206">MKYCDTMSNFVEAVLEEMSWDRRYAVPELNEEHKALIEMIYKKEKQLAEVSARAETKKEQRKMMELKLQHSRQELENTEALLKANEKEIEFEQHLTALAERESGHLAQLNAKTEKELRSSKEKAEMIEEKLSEAKEKLEKFRQQMQWDQQTMEAFLEESAQKEEDTMAMVKNSQQNKQKVKSLTLAIEKKRLELNENRKAYEKELTETTSVQVSLKTMRDTMQQVHLDNQQLIQKWENTVKQMKRQDAEMQQCALELAQANQEVREKNAAIADLNQLLQTLQNNNKEIEKKMAVTNRRAAKLQQELREEENICVKLQEQLDNCKHELDNTNSGVRVLAAHISKSKKELQEKKDKVHTAEAYNAALREKLAKVSQLAEQDRIAELEQILREGEKAIKEVDVQQRFFMGELYLQKEQLKVLKGKEKESKVLISGAKVNMNTLQSRLGKLKAEMEEKDKVLRNQESELLTLKIKLARLQGDIPVDEKEMLKAKLAELTKDLEEKKEMDRLMSKEVKEGEHQIRCFRKILEKSEAQRREMLEKAEELGILCDGNEKELKRVSLRKQNTILEQKMLQLEVNRKRELLLKKEDSVQSLEKRRLELQAAMKERDEEIKVFLNLIKKQLKNSEKEKHKLNIELNEKLMKIDQIKLRFEMLALSIGAPEGEAERVQAHCITKAALEKEELKQQKSSLDAEVEKMELETKALENTVKVFNHFNSHLRKSLLKVDESSPEYQEKLQLEEQLKATQKTIRFKKQQIQELQRDLEDMDCSLKRLLQDKQVEKAKIDHKQSIITKLKKEMASMQEKIERATKECSKLTKKIRSHKKTKAETFEEKDIRLVELKEVNKKVNRMLNEAMEDQSDLRGVLEKHFQKAGRLLPPPPSGSTSHRSSASRRSSTSSSIKSLGGLKSASIKVTALDLQLDLPAAFSPTTSPECSTAASSKKSSRSSLPLR</sequence>
<reference evidence="7" key="1">
    <citation type="submission" date="2025-08" db="UniProtKB">
        <authorList>
            <consortium name="Ensembl"/>
        </authorList>
    </citation>
    <scope>IDENTIFICATION</scope>
</reference>
<name>A0A8C7WY99_9TELE</name>
<dbReference type="GO" id="GO:0005930">
    <property type="term" value="C:axoneme"/>
    <property type="evidence" value="ECO:0007669"/>
    <property type="project" value="InterPro"/>
</dbReference>
<comment type="function">
    <text evidence="4">Required for assembly of dynein regulatory complex (DRC) and inner dynein arm (IDA) complexes, which are responsible for ciliary beat regulation, thereby playing a central role in motility in cilia and flagella. Probably acts together with CCDC40 to form a molecular ruler that determines the 96 nanometer (nm) repeat length and arrangements of components in cilia and flagella. Not required for outer dynein arm complexes assembly.</text>
</comment>
<dbReference type="Proteomes" id="UP000694383">
    <property type="component" value="Unplaced"/>
</dbReference>
<dbReference type="InterPro" id="IPR033290">
    <property type="entry name" value="CCDC39"/>
</dbReference>
<feature type="compositionally biased region" description="Low complexity" evidence="6">
    <location>
        <begin position="933"/>
        <end position="949"/>
    </location>
</feature>
<evidence type="ECO:0000313" key="8">
    <source>
        <dbReference type="Proteomes" id="UP000694383"/>
    </source>
</evidence>
<evidence type="ECO:0000256" key="1">
    <source>
        <dbReference type="ARBA" id="ARBA00005805"/>
    </source>
</evidence>
<feature type="coiled-coil region" evidence="5">
    <location>
        <begin position="430"/>
        <end position="641"/>
    </location>
</feature>
<dbReference type="GeneTree" id="ENSGT00390000015010"/>
<protein>
    <recommendedName>
        <fullName evidence="2">Coiled-coil domain-containing protein 39</fullName>
    </recommendedName>
</protein>
<feature type="coiled-coil region" evidence="5">
    <location>
        <begin position="671"/>
        <end position="705"/>
    </location>
</feature>
<evidence type="ECO:0000256" key="3">
    <source>
        <dbReference type="ARBA" id="ARBA00023054"/>
    </source>
</evidence>
<keyword evidence="8" id="KW-1185">Reference proteome</keyword>
<evidence type="ECO:0000256" key="4">
    <source>
        <dbReference type="ARBA" id="ARBA00045182"/>
    </source>
</evidence>